<keyword evidence="5" id="KW-1015">Disulfide bond</keyword>
<dbReference type="InterPro" id="IPR005805">
    <property type="entry name" value="Rieske_Fe-S_prot_C"/>
</dbReference>
<dbReference type="Gene3D" id="2.102.10.10">
    <property type="entry name" value="Rieske [2Fe-2S] iron-sulphur domain"/>
    <property type="match status" value="1"/>
</dbReference>
<keyword evidence="4" id="KW-0411">Iron-sulfur</keyword>
<comment type="caution">
    <text evidence="7">The sequence shown here is derived from an EMBL/GenBank/DDBJ whole genome shotgun (WGS) entry which is preliminary data.</text>
</comment>
<dbReference type="OrthoDB" id="9767869at2"/>
<evidence type="ECO:0000313" key="7">
    <source>
        <dbReference type="EMBL" id="KZE66085.1"/>
    </source>
</evidence>
<protein>
    <submittedName>
        <fullName evidence="7">(2Fe-2S)-binding protein</fullName>
    </submittedName>
</protein>
<dbReference type="Pfam" id="PF00355">
    <property type="entry name" value="Rieske"/>
    <property type="match status" value="1"/>
</dbReference>
<evidence type="ECO:0000256" key="1">
    <source>
        <dbReference type="ARBA" id="ARBA00022714"/>
    </source>
</evidence>
<gene>
    <name evidence="7" type="ORF">AWM68_06835</name>
</gene>
<dbReference type="InterPro" id="IPR038010">
    <property type="entry name" value="YhfW_C"/>
</dbReference>
<evidence type="ECO:0000256" key="2">
    <source>
        <dbReference type="ARBA" id="ARBA00022723"/>
    </source>
</evidence>
<dbReference type="InterPro" id="IPR006076">
    <property type="entry name" value="FAD-dep_OxRdtase"/>
</dbReference>
<evidence type="ECO:0000256" key="4">
    <source>
        <dbReference type="ARBA" id="ARBA00023014"/>
    </source>
</evidence>
<evidence type="ECO:0000256" key="3">
    <source>
        <dbReference type="ARBA" id="ARBA00023004"/>
    </source>
</evidence>
<dbReference type="FunFam" id="2.102.10.10:FF:000014">
    <property type="entry name" value="Oxidoreductase, FAD dependent"/>
    <property type="match status" value="1"/>
</dbReference>
<feature type="domain" description="Rieske" evidence="6">
    <location>
        <begin position="434"/>
        <end position="519"/>
    </location>
</feature>
<dbReference type="GO" id="GO:0016705">
    <property type="term" value="F:oxidoreductase activity, acting on paired donors, with incorporation or reduction of molecular oxygen"/>
    <property type="evidence" value="ECO:0007669"/>
    <property type="project" value="UniProtKB-ARBA"/>
</dbReference>
<dbReference type="PANTHER" id="PTHR13847">
    <property type="entry name" value="SARCOSINE DEHYDROGENASE-RELATED"/>
    <property type="match status" value="1"/>
</dbReference>
<dbReference type="PROSITE" id="PS51296">
    <property type="entry name" value="RIESKE"/>
    <property type="match status" value="1"/>
</dbReference>
<proteinExistence type="predicted"/>
<reference evidence="8" key="1">
    <citation type="submission" date="2016-01" db="EMBL/GenBank/DDBJ databases">
        <title>Draft genome of Chromobacterium sp. F49.</title>
        <authorList>
            <person name="Hong K.W."/>
        </authorList>
    </citation>
    <scope>NUCLEOTIDE SEQUENCE [LARGE SCALE GENOMIC DNA]</scope>
    <source>
        <strain evidence="8">P7IIIA</strain>
    </source>
</reference>
<dbReference type="Gene3D" id="3.50.50.60">
    <property type="entry name" value="FAD/NAD(P)-binding domain"/>
    <property type="match status" value="1"/>
</dbReference>
<dbReference type="GO" id="GO:0005737">
    <property type="term" value="C:cytoplasm"/>
    <property type="evidence" value="ECO:0007669"/>
    <property type="project" value="TreeGrafter"/>
</dbReference>
<name>A0A163R2D3_9BACL</name>
<dbReference type="Proteomes" id="UP000076567">
    <property type="component" value="Unassembled WGS sequence"/>
</dbReference>
<keyword evidence="3" id="KW-0408">Iron</keyword>
<evidence type="ECO:0000259" key="6">
    <source>
        <dbReference type="PROSITE" id="PS51296"/>
    </source>
</evidence>
<dbReference type="AlphaFoldDB" id="A0A163R2D3"/>
<dbReference type="Pfam" id="PF01266">
    <property type="entry name" value="DAO"/>
    <property type="match status" value="1"/>
</dbReference>
<keyword evidence="2" id="KW-0479">Metal-binding</keyword>
<dbReference type="GO" id="GO:0051537">
    <property type="term" value="F:2 iron, 2 sulfur cluster binding"/>
    <property type="evidence" value="ECO:0007669"/>
    <property type="project" value="UniProtKB-KW"/>
</dbReference>
<dbReference type="InterPro" id="IPR036922">
    <property type="entry name" value="Rieske_2Fe-2S_sf"/>
</dbReference>
<evidence type="ECO:0000256" key="5">
    <source>
        <dbReference type="ARBA" id="ARBA00023157"/>
    </source>
</evidence>
<dbReference type="EMBL" id="LRFC01000023">
    <property type="protein sequence ID" value="KZE66085.1"/>
    <property type="molecule type" value="Genomic_DNA"/>
</dbReference>
<dbReference type="GO" id="GO:0046872">
    <property type="term" value="F:metal ion binding"/>
    <property type="evidence" value="ECO:0007669"/>
    <property type="project" value="UniProtKB-KW"/>
</dbReference>
<dbReference type="CDD" id="cd03477">
    <property type="entry name" value="Rieske_YhfW_C"/>
    <property type="match status" value="1"/>
</dbReference>
<dbReference type="SUPFAM" id="SSF51905">
    <property type="entry name" value="FAD/NAD(P)-binding domain"/>
    <property type="match status" value="1"/>
</dbReference>
<accession>A0A163R2D3</accession>
<keyword evidence="1" id="KW-0001">2Fe-2S</keyword>
<dbReference type="InterPro" id="IPR036188">
    <property type="entry name" value="FAD/NAD-bd_sf"/>
</dbReference>
<dbReference type="GO" id="GO:0004497">
    <property type="term" value="F:monooxygenase activity"/>
    <property type="evidence" value="ECO:0007669"/>
    <property type="project" value="UniProtKB-ARBA"/>
</dbReference>
<evidence type="ECO:0000313" key="8">
    <source>
        <dbReference type="Proteomes" id="UP000076567"/>
    </source>
</evidence>
<dbReference type="InterPro" id="IPR017941">
    <property type="entry name" value="Rieske_2Fe-2S"/>
</dbReference>
<dbReference type="PANTHER" id="PTHR13847:SF274">
    <property type="entry name" value="RIESKE 2FE-2S IRON-SULFUR PROTEIN YHFW-RELATED"/>
    <property type="match status" value="1"/>
</dbReference>
<dbReference type="GO" id="GO:0016020">
    <property type="term" value="C:membrane"/>
    <property type="evidence" value="ECO:0007669"/>
    <property type="project" value="InterPro"/>
</dbReference>
<dbReference type="Gene3D" id="3.30.9.10">
    <property type="entry name" value="D-Amino Acid Oxidase, subunit A, domain 2"/>
    <property type="match status" value="1"/>
</dbReference>
<dbReference type="RefSeq" id="WP_066241399.1">
    <property type="nucleotide sequence ID" value="NZ_LRFC01000023.1"/>
</dbReference>
<dbReference type="PRINTS" id="PR00162">
    <property type="entry name" value="RIESKE"/>
</dbReference>
<organism evidence="7 8">
    <name type="scientific">Fictibacillus phosphorivorans</name>
    <dbReference type="NCBI Taxonomy" id="1221500"/>
    <lineage>
        <taxon>Bacteria</taxon>
        <taxon>Bacillati</taxon>
        <taxon>Bacillota</taxon>
        <taxon>Bacilli</taxon>
        <taxon>Bacillales</taxon>
        <taxon>Fictibacillaceae</taxon>
        <taxon>Fictibacillus</taxon>
    </lineage>
</organism>
<keyword evidence="8" id="KW-1185">Reference proteome</keyword>
<sequence length="519" mass="58629">MNRRYFVSNYEINMPQFPEPLWRQNVNLPTYSTLNGDHDSEVVVVGGGISGITTAFLLAKEGKQVTLVEAGKLINGTTGHTTAKITSQHDVIYDRLISHLGVERASQYYRSNEYAGQVLHDLVKEYNIHCNYERHDAYLFANTEQGIKKLDSEAEAYQRLDIDGEMVDKMPFNIPHKKALVMRNQAHFHPVKYLTALLKEMESLGVIIFENTTATDISEDKEDKKAVVLTSEGHKLKADYVACCTHFPFFDGLGFYFTRMMAERSYVLAVKTKDEFPQGMYLGVDQTSFSYRSILQDGEKIVLLSGESHQTGQGIPTHQHYEALVKEAKKSLNLDRVIYRWSAQDLITLDKVPFIGKLTHKHDRIFVATGYKKWGMSTGTLAALIIRDAILGKENEFAELYKPQRFQGDPSDIKQFVKENADVAKHFVSGKLDKPAKHPRSLDKDEGCAVTVNGERCGAYRDQNGELHIVDTTCTHLGCETEWNSGDRTWDCPCHGSRFSYDGAVVEGPAKKPLKRVEL</sequence>
<dbReference type="SUPFAM" id="SSF50022">
    <property type="entry name" value="ISP domain"/>
    <property type="match status" value="1"/>
</dbReference>